<sequence length="361" mass="38754">MKKKWIGVLTTISLLGGLLAGCGGAPAQSGAGGSGSAPAANSSQGGTAAATDEYQEATIRLAYNLPQDHHISKGIEEFAKKVTERSGGKVKVQVYPAGQLLSDKEMNQAILTGGVEMGVNSTTLWASVVPAMGLFDVPFALPTSYELAGKALSGSVGEKLNAEMEKKGAKVLLFADYGYAQFANSARPLTKPEDFQGLKIRSIGHIPSVMIQAYGAAPVFMGAGEVYMALQRKTIDGATSGTTAMVQRKYDEVSKYLTVVNYAYLEFVLAVNKKYWDALPPKTQELLTTTAKETEDWIRQQAEAEDKKTADELKQKGMEVYVVPEAELPAWKEAAKPAWDEYLKTAGDLGKELLGDLQNIK</sequence>
<organism evidence="4 5">
    <name type="scientific">Brevibacillus borstelensis AK1</name>
    <dbReference type="NCBI Taxonomy" id="1300222"/>
    <lineage>
        <taxon>Bacteria</taxon>
        <taxon>Bacillati</taxon>
        <taxon>Bacillota</taxon>
        <taxon>Bacilli</taxon>
        <taxon>Bacillales</taxon>
        <taxon>Paenibacillaceae</taxon>
        <taxon>Brevibacillus</taxon>
    </lineage>
</organism>
<dbReference type="SUPFAM" id="SSF53850">
    <property type="entry name" value="Periplasmic binding protein-like II"/>
    <property type="match status" value="1"/>
</dbReference>
<dbReference type="Proteomes" id="UP000012081">
    <property type="component" value="Unassembled WGS sequence"/>
</dbReference>
<dbReference type="PROSITE" id="PS51257">
    <property type="entry name" value="PROKAR_LIPOPROTEIN"/>
    <property type="match status" value="1"/>
</dbReference>
<evidence type="ECO:0000256" key="3">
    <source>
        <dbReference type="SAM" id="SignalP"/>
    </source>
</evidence>
<dbReference type="PANTHER" id="PTHR33376">
    <property type="match status" value="1"/>
</dbReference>
<feature type="chain" id="PRO_5039352070" evidence="3">
    <location>
        <begin position="21"/>
        <end position="361"/>
    </location>
</feature>
<dbReference type="CDD" id="cd13680">
    <property type="entry name" value="PBP2_TRAP_SBP_like_4"/>
    <property type="match status" value="1"/>
</dbReference>
<feature type="compositionally biased region" description="Low complexity" evidence="2">
    <location>
        <begin position="36"/>
        <end position="46"/>
    </location>
</feature>
<dbReference type="InterPro" id="IPR018389">
    <property type="entry name" value="DctP_fam"/>
</dbReference>
<proteinExistence type="predicted"/>
<dbReference type="PATRIC" id="fig|1300222.3.peg.4962"/>
<dbReference type="EMBL" id="APBN01000019">
    <property type="protein sequence ID" value="EMT50199.1"/>
    <property type="molecule type" value="Genomic_DNA"/>
</dbReference>
<dbReference type="AlphaFoldDB" id="M8D1X4"/>
<evidence type="ECO:0000256" key="1">
    <source>
        <dbReference type="ARBA" id="ARBA00022729"/>
    </source>
</evidence>
<evidence type="ECO:0000313" key="4">
    <source>
        <dbReference type="EMBL" id="EMT50199.1"/>
    </source>
</evidence>
<keyword evidence="1 3" id="KW-0732">Signal</keyword>
<dbReference type="NCBIfam" id="NF037995">
    <property type="entry name" value="TRAP_S1"/>
    <property type="match status" value="1"/>
</dbReference>
<feature type="signal peptide" evidence="3">
    <location>
        <begin position="1"/>
        <end position="20"/>
    </location>
</feature>
<dbReference type="GO" id="GO:0055085">
    <property type="term" value="P:transmembrane transport"/>
    <property type="evidence" value="ECO:0007669"/>
    <property type="project" value="InterPro"/>
</dbReference>
<accession>M8D1X4</accession>
<feature type="region of interest" description="Disordered" evidence="2">
    <location>
        <begin position="30"/>
        <end position="49"/>
    </location>
</feature>
<dbReference type="PIRSF" id="PIRSF006470">
    <property type="entry name" value="DctB"/>
    <property type="match status" value="1"/>
</dbReference>
<dbReference type="PANTHER" id="PTHR33376:SF15">
    <property type="entry name" value="BLL6794 PROTEIN"/>
    <property type="match status" value="1"/>
</dbReference>
<reference evidence="4 5" key="1">
    <citation type="submission" date="2013-03" db="EMBL/GenBank/DDBJ databases">
        <title>Assembly of a new bacterial strain Brevibacillus borstelensis AK1.</title>
        <authorList>
            <person name="Rajan I."/>
            <person name="PoliReddy D."/>
            <person name="Sugumar T."/>
            <person name="Rathinam K."/>
            <person name="Alqarawi S."/>
            <person name="Khalil A.B."/>
            <person name="Sivakumar N."/>
        </authorList>
    </citation>
    <scope>NUCLEOTIDE SEQUENCE [LARGE SCALE GENOMIC DNA]</scope>
    <source>
        <strain evidence="4 5">AK1</strain>
    </source>
</reference>
<evidence type="ECO:0000313" key="5">
    <source>
        <dbReference type="Proteomes" id="UP000012081"/>
    </source>
</evidence>
<dbReference type="InterPro" id="IPR004682">
    <property type="entry name" value="TRAP_DctP"/>
</dbReference>
<dbReference type="InterPro" id="IPR038404">
    <property type="entry name" value="TRAP_DctP_sf"/>
</dbReference>
<dbReference type="RefSeq" id="WP_003392360.1">
    <property type="nucleotide sequence ID" value="NZ_APBN01000019.1"/>
</dbReference>
<dbReference type="Gene3D" id="3.40.190.170">
    <property type="entry name" value="Bacterial extracellular solute-binding protein, family 7"/>
    <property type="match status" value="1"/>
</dbReference>
<dbReference type="Pfam" id="PF03480">
    <property type="entry name" value="DctP"/>
    <property type="match status" value="1"/>
</dbReference>
<dbReference type="STRING" id="1300222.I532_23644"/>
<protein>
    <submittedName>
        <fullName evidence="4">TRAP dicarboxylate transporter subunit DctP</fullName>
    </submittedName>
</protein>
<dbReference type="GO" id="GO:0030288">
    <property type="term" value="C:outer membrane-bounded periplasmic space"/>
    <property type="evidence" value="ECO:0007669"/>
    <property type="project" value="InterPro"/>
</dbReference>
<dbReference type="NCBIfam" id="TIGR00787">
    <property type="entry name" value="dctP"/>
    <property type="match status" value="1"/>
</dbReference>
<evidence type="ECO:0000256" key="2">
    <source>
        <dbReference type="SAM" id="MobiDB-lite"/>
    </source>
</evidence>
<name>M8D1X4_9BACL</name>
<gene>
    <name evidence="4" type="ORF">I532_23644</name>
</gene>
<keyword evidence="5" id="KW-1185">Reference proteome</keyword>
<comment type="caution">
    <text evidence="4">The sequence shown here is derived from an EMBL/GenBank/DDBJ whole genome shotgun (WGS) entry which is preliminary data.</text>
</comment>
<dbReference type="OrthoDB" id="9776801at2"/>